<accession>A0ABV3CLP6</accession>
<comment type="caution">
    <text evidence="2">The sequence shown here is derived from an EMBL/GenBank/DDBJ whole genome shotgun (WGS) entry which is preliminary data.</text>
</comment>
<name>A0ABV3CLP6_9ACTN</name>
<evidence type="ECO:0000313" key="3">
    <source>
        <dbReference type="Proteomes" id="UP001551329"/>
    </source>
</evidence>
<organism evidence="2 3">
    <name type="scientific">Streptomyces narbonensis</name>
    <dbReference type="NCBI Taxonomy" id="67333"/>
    <lineage>
        <taxon>Bacteria</taxon>
        <taxon>Bacillati</taxon>
        <taxon>Actinomycetota</taxon>
        <taxon>Actinomycetes</taxon>
        <taxon>Kitasatosporales</taxon>
        <taxon>Streptomycetaceae</taxon>
        <taxon>Streptomyces</taxon>
    </lineage>
</organism>
<dbReference type="Proteomes" id="UP001551329">
    <property type="component" value="Unassembled WGS sequence"/>
</dbReference>
<feature type="region of interest" description="Disordered" evidence="1">
    <location>
        <begin position="116"/>
        <end position="140"/>
    </location>
</feature>
<evidence type="ECO:0000256" key="1">
    <source>
        <dbReference type="SAM" id="MobiDB-lite"/>
    </source>
</evidence>
<proteinExistence type="predicted"/>
<protein>
    <submittedName>
        <fullName evidence="2">Uncharacterized protein</fullName>
    </submittedName>
</protein>
<sequence length="329" mass="36166">MPIGHHPEHAVNAYQDERPSITRLILEARWAHYRLTDALEHDPDSNGVLALRRLKLLHAGALVDVLALRTRDPDLYEAARDHGAALREVDGLALDDHPHNGLDHLRAQYARLHHHTHRDARRVPHAADESLPTKRPFRRPGPRLVRQMLDTYAWAHLGLTPRFPAVDVASERRRHLITRGLLLDWAATAAPADNAAAAAAATAGHALRALDRRPALNDLRARAYLRDAFRDFDDQDEDDAPHPLDCAGRCDGTGEVLTVLTWEHHGDDSYTAVHQEPILCLGAPAAHAPDCAACGGRGFTYTTGYRELCLDGRISDGDPVAATATPQGA</sequence>
<feature type="compositionally biased region" description="Basic and acidic residues" evidence="1">
    <location>
        <begin position="121"/>
        <end position="132"/>
    </location>
</feature>
<keyword evidence="3" id="KW-1185">Reference proteome</keyword>
<reference evidence="2 3" key="1">
    <citation type="submission" date="2024-06" db="EMBL/GenBank/DDBJ databases">
        <title>The Natural Products Discovery Center: Release of the First 8490 Sequenced Strains for Exploring Actinobacteria Biosynthetic Diversity.</title>
        <authorList>
            <person name="Kalkreuter E."/>
            <person name="Kautsar S.A."/>
            <person name="Yang D."/>
            <person name="Bader C.D."/>
            <person name="Teijaro C.N."/>
            <person name="Fluegel L."/>
            <person name="Davis C.M."/>
            <person name="Simpson J.R."/>
            <person name="Lauterbach L."/>
            <person name="Steele A.D."/>
            <person name="Gui C."/>
            <person name="Meng S."/>
            <person name="Li G."/>
            <person name="Viehrig K."/>
            <person name="Ye F."/>
            <person name="Su P."/>
            <person name="Kiefer A.F."/>
            <person name="Nichols A."/>
            <person name="Cepeda A.J."/>
            <person name="Yan W."/>
            <person name="Fan B."/>
            <person name="Jiang Y."/>
            <person name="Adhikari A."/>
            <person name="Zheng C.-J."/>
            <person name="Schuster L."/>
            <person name="Cowan T.M."/>
            <person name="Smanski M.J."/>
            <person name="Chevrette M.G."/>
            <person name="De Carvalho L.P.S."/>
            <person name="Shen B."/>
        </authorList>
    </citation>
    <scope>NUCLEOTIDE SEQUENCE [LARGE SCALE GENOMIC DNA]</scope>
    <source>
        <strain evidence="2 3">NPDC045974</strain>
    </source>
</reference>
<gene>
    <name evidence="2" type="ORF">AB0A88_37165</name>
</gene>
<evidence type="ECO:0000313" key="2">
    <source>
        <dbReference type="EMBL" id="MEU7075715.1"/>
    </source>
</evidence>
<dbReference type="RefSeq" id="WP_358478176.1">
    <property type="nucleotide sequence ID" value="NZ_JBEZAE010000045.1"/>
</dbReference>
<dbReference type="EMBL" id="JBEZAE010000045">
    <property type="protein sequence ID" value="MEU7075715.1"/>
    <property type="molecule type" value="Genomic_DNA"/>
</dbReference>